<name>A0ABS1N5Z6_9ACTN</name>
<dbReference type="Pfam" id="PF04149">
    <property type="entry name" value="DUF397"/>
    <property type="match status" value="1"/>
</dbReference>
<organism evidence="2 3">
    <name type="scientific">Streptomyces coffeae</name>
    <dbReference type="NCBI Taxonomy" id="621382"/>
    <lineage>
        <taxon>Bacteria</taxon>
        <taxon>Bacillati</taxon>
        <taxon>Actinomycetota</taxon>
        <taxon>Actinomycetes</taxon>
        <taxon>Kitasatosporales</taxon>
        <taxon>Streptomycetaceae</taxon>
        <taxon>Streptomyces</taxon>
    </lineage>
</organism>
<reference evidence="2 3" key="1">
    <citation type="submission" date="2021-01" db="EMBL/GenBank/DDBJ databases">
        <title>WGS of actinomycetes isolated from Thailand.</title>
        <authorList>
            <person name="Thawai C."/>
        </authorList>
    </citation>
    <scope>NUCLEOTIDE SEQUENCE [LARGE SCALE GENOMIC DNA]</scope>
    <source>
        <strain evidence="2 3">CA1R205</strain>
    </source>
</reference>
<protein>
    <submittedName>
        <fullName evidence="2">DUF397 domain-containing protein</fullName>
    </submittedName>
</protein>
<proteinExistence type="predicted"/>
<accession>A0ABS1N5Z6</accession>
<dbReference type="Proteomes" id="UP000634229">
    <property type="component" value="Unassembled WGS sequence"/>
</dbReference>
<dbReference type="EMBL" id="JAERRF010000001">
    <property type="protein sequence ID" value="MBL1095339.1"/>
    <property type="molecule type" value="Genomic_DNA"/>
</dbReference>
<sequence>MSADLDLTAAEWSKSSYSDANGGQCVEFSRTFAQTHGTVPVRDSKSPHGPALILSAQGWSSFVSAVIRGEFPVA</sequence>
<comment type="caution">
    <text evidence="2">The sequence shown here is derived from an EMBL/GenBank/DDBJ whole genome shotgun (WGS) entry which is preliminary data.</text>
</comment>
<evidence type="ECO:0000259" key="1">
    <source>
        <dbReference type="Pfam" id="PF04149"/>
    </source>
</evidence>
<gene>
    <name evidence="2" type="ORF">JK363_01355</name>
</gene>
<dbReference type="RefSeq" id="WP_201870619.1">
    <property type="nucleotide sequence ID" value="NZ_JAERRF010000001.1"/>
</dbReference>
<keyword evidence="3" id="KW-1185">Reference proteome</keyword>
<feature type="domain" description="DUF397" evidence="1">
    <location>
        <begin position="10"/>
        <end position="66"/>
    </location>
</feature>
<dbReference type="InterPro" id="IPR007278">
    <property type="entry name" value="DUF397"/>
</dbReference>
<evidence type="ECO:0000313" key="2">
    <source>
        <dbReference type="EMBL" id="MBL1095339.1"/>
    </source>
</evidence>
<evidence type="ECO:0000313" key="3">
    <source>
        <dbReference type="Proteomes" id="UP000634229"/>
    </source>
</evidence>